<dbReference type="EMBL" id="JH993288">
    <property type="protein sequence ID" value="EKX31399.1"/>
    <property type="molecule type" value="Genomic_DNA"/>
</dbReference>
<dbReference type="GeneID" id="17288119"/>
<protein>
    <submittedName>
        <fullName evidence="3 4">Uncharacterized protein</fullName>
    </submittedName>
</protein>
<name>L1I695_GUITC</name>
<dbReference type="Proteomes" id="UP000011087">
    <property type="component" value="Unassembled WGS sequence"/>
</dbReference>
<accession>L1I695</accession>
<keyword evidence="5" id="KW-1185">Reference proteome</keyword>
<gene>
    <name evidence="3" type="ORF">GUITHDRAFT_156605</name>
</gene>
<evidence type="ECO:0000313" key="5">
    <source>
        <dbReference type="Proteomes" id="UP000011087"/>
    </source>
</evidence>
<evidence type="ECO:0000313" key="4">
    <source>
        <dbReference type="EnsemblProtists" id="EKX31399"/>
    </source>
</evidence>
<reference evidence="5" key="2">
    <citation type="submission" date="2012-11" db="EMBL/GenBank/DDBJ databases">
        <authorList>
            <person name="Kuo A."/>
            <person name="Curtis B.A."/>
            <person name="Tanifuji G."/>
            <person name="Burki F."/>
            <person name="Gruber A."/>
            <person name="Irimia M."/>
            <person name="Maruyama S."/>
            <person name="Arias M.C."/>
            <person name="Ball S.G."/>
            <person name="Gile G.H."/>
            <person name="Hirakawa Y."/>
            <person name="Hopkins J.F."/>
            <person name="Rensing S.A."/>
            <person name="Schmutz J."/>
            <person name="Symeonidi A."/>
            <person name="Elias M."/>
            <person name="Eveleigh R.J."/>
            <person name="Herman E.K."/>
            <person name="Klute M.J."/>
            <person name="Nakayama T."/>
            <person name="Obornik M."/>
            <person name="Reyes-Prieto A."/>
            <person name="Armbrust E.V."/>
            <person name="Aves S.J."/>
            <person name="Beiko R.G."/>
            <person name="Coutinho P."/>
            <person name="Dacks J.B."/>
            <person name="Durnford D.G."/>
            <person name="Fast N.M."/>
            <person name="Green B.R."/>
            <person name="Grisdale C."/>
            <person name="Hempe F."/>
            <person name="Henrissat B."/>
            <person name="Hoppner M.P."/>
            <person name="Ishida K.-I."/>
            <person name="Kim E."/>
            <person name="Koreny L."/>
            <person name="Kroth P.G."/>
            <person name="Liu Y."/>
            <person name="Malik S.-B."/>
            <person name="Maier U.G."/>
            <person name="McRose D."/>
            <person name="Mock T."/>
            <person name="Neilson J.A."/>
            <person name="Onodera N.T."/>
            <person name="Poole A.M."/>
            <person name="Pritham E.J."/>
            <person name="Richards T.A."/>
            <person name="Rocap G."/>
            <person name="Roy S.W."/>
            <person name="Sarai C."/>
            <person name="Schaack S."/>
            <person name="Shirato S."/>
            <person name="Slamovits C.H."/>
            <person name="Spencer D.F."/>
            <person name="Suzuki S."/>
            <person name="Worden A.Z."/>
            <person name="Zauner S."/>
            <person name="Barry K."/>
            <person name="Bell C."/>
            <person name="Bharti A.K."/>
            <person name="Crow J.A."/>
            <person name="Grimwood J."/>
            <person name="Kramer R."/>
            <person name="Lindquist E."/>
            <person name="Lucas S."/>
            <person name="Salamov A."/>
            <person name="McFadden G.I."/>
            <person name="Lane C.E."/>
            <person name="Keeling P.J."/>
            <person name="Gray M.W."/>
            <person name="Grigoriev I.V."/>
            <person name="Archibald J.M."/>
        </authorList>
    </citation>
    <scope>NUCLEOTIDE SEQUENCE</scope>
    <source>
        <strain evidence="5">CCMP2712</strain>
    </source>
</reference>
<keyword evidence="2" id="KW-1133">Transmembrane helix</keyword>
<dbReference type="RefSeq" id="XP_005818379.1">
    <property type="nucleotide sequence ID" value="XM_005818322.1"/>
</dbReference>
<feature type="compositionally biased region" description="Polar residues" evidence="1">
    <location>
        <begin position="1"/>
        <end position="16"/>
    </location>
</feature>
<dbReference type="PaxDb" id="55529-EKX31399"/>
<feature type="transmembrane region" description="Helical" evidence="2">
    <location>
        <begin position="90"/>
        <end position="110"/>
    </location>
</feature>
<dbReference type="EnsemblProtists" id="EKX31399">
    <property type="protein sequence ID" value="EKX31399"/>
    <property type="gene ID" value="GUITHDRAFT_156605"/>
</dbReference>
<sequence>MSARASLQGSTILSQDGSEETDVRCPPYPAPCRSSYIHQKHRQDLYRRAHLAKVALDKKIAEDERADKQINVPAHDLGEKSRGLEISGNMTMSAIVMMCLFVGCVTGAVVQVRAARRERRSFISPV</sequence>
<reference evidence="3 5" key="1">
    <citation type="journal article" date="2012" name="Nature">
        <title>Algal genomes reveal evolutionary mosaicism and the fate of nucleomorphs.</title>
        <authorList>
            <consortium name="DOE Joint Genome Institute"/>
            <person name="Curtis B.A."/>
            <person name="Tanifuji G."/>
            <person name="Burki F."/>
            <person name="Gruber A."/>
            <person name="Irimia M."/>
            <person name="Maruyama S."/>
            <person name="Arias M.C."/>
            <person name="Ball S.G."/>
            <person name="Gile G.H."/>
            <person name="Hirakawa Y."/>
            <person name="Hopkins J.F."/>
            <person name="Kuo A."/>
            <person name="Rensing S.A."/>
            <person name="Schmutz J."/>
            <person name="Symeonidi A."/>
            <person name="Elias M."/>
            <person name="Eveleigh R.J."/>
            <person name="Herman E.K."/>
            <person name="Klute M.J."/>
            <person name="Nakayama T."/>
            <person name="Obornik M."/>
            <person name="Reyes-Prieto A."/>
            <person name="Armbrust E.V."/>
            <person name="Aves S.J."/>
            <person name="Beiko R.G."/>
            <person name="Coutinho P."/>
            <person name="Dacks J.B."/>
            <person name="Durnford D.G."/>
            <person name="Fast N.M."/>
            <person name="Green B.R."/>
            <person name="Grisdale C.J."/>
            <person name="Hempel F."/>
            <person name="Henrissat B."/>
            <person name="Hoppner M.P."/>
            <person name="Ishida K."/>
            <person name="Kim E."/>
            <person name="Koreny L."/>
            <person name="Kroth P.G."/>
            <person name="Liu Y."/>
            <person name="Malik S.B."/>
            <person name="Maier U.G."/>
            <person name="McRose D."/>
            <person name="Mock T."/>
            <person name="Neilson J.A."/>
            <person name="Onodera N.T."/>
            <person name="Poole A.M."/>
            <person name="Pritham E.J."/>
            <person name="Richards T.A."/>
            <person name="Rocap G."/>
            <person name="Roy S.W."/>
            <person name="Sarai C."/>
            <person name="Schaack S."/>
            <person name="Shirato S."/>
            <person name="Slamovits C.H."/>
            <person name="Spencer D.F."/>
            <person name="Suzuki S."/>
            <person name="Worden A.Z."/>
            <person name="Zauner S."/>
            <person name="Barry K."/>
            <person name="Bell C."/>
            <person name="Bharti A.K."/>
            <person name="Crow J.A."/>
            <person name="Grimwood J."/>
            <person name="Kramer R."/>
            <person name="Lindquist E."/>
            <person name="Lucas S."/>
            <person name="Salamov A."/>
            <person name="McFadden G.I."/>
            <person name="Lane C.E."/>
            <person name="Keeling P.J."/>
            <person name="Gray M.W."/>
            <person name="Grigoriev I.V."/>
            <person name="Archibald J.M."/>
        </authorList>
    </citation>
    <scope>NUCLEOTIDE SEQUENCE</scope>
    <source>
        <strain evidence="3 5">CCMP2712</strain>
    </source>
</reference>
<dbReference type="KEGG" id="gtt:GUITHDRAFT_156605"/>
<proteinExistence type="predicted"/>
<organism evidence="3">
    <name type="scientific">Guillardia theta (strain CCMP2712)</name>
    <name type="common">Cryptophyte</name>
    <dbReference type="NCBI Taxonomy" id="905079"/>
    <lineage>
        <taxon>Eukaryota</taxon>
        <taxon>Cryptophyceae</taxon>
        <taxon>Pyrenomonadales</taxon>
        <taxon>Geminigeraceae</taxon>
        <taxon>Guillardia</taxon>
    </lineage>
</organism>
<keyword evidence="2" id="KW-0472">Membrane</keyword>
<dbReference type="HOGENOM" id="CLU_1985835_0_0_1"/>
<evidence type="ECO:0000256" key="1">
    <source>
        <dbReference type="SAM" id="MobiDB-lite"/>
    </source>
</evidence>
<keyword evidence="2" id="KW-0812">Transmembrane</keyword>
<reference evidence="4" key="3">
    <citation type="submission" date="2016-03" db="UniProtKB">
        <authorList>
            <consortium name="EnsemblProtists"/>
        </authorList>
    </citation>
    <scope>IDENTIFICATION</scope>
</reference>
<feature type="region of interest" description="Disordered" evidence="1">
    <location>
        <begin position="1"/>
        <end position="26"/>
    </location>
</feature>
<dbReference type="AlphaFoldDB" id="L1I695"/>
<evidence type="ECO:0000256" key="2">
    <source>
        <dbReference type="SAM" id="Phobius"/>
    </source>
</evidence>
<evidence type="ECO:0000313" key="3">
    <source>
        <dbReference type="EMBL" id="EKX31399.1"/>
    </source>
</evidence>